<accession>A0A9X8GRM4</accession>
<gene>
    <name evidence="1" type="ORF">D3H34_32965</name>
</gene>
<protein>
    <submittedName>
        <fullName evidence="1">DUF1513 domain-containing protein</fullName>
    </submittedName>
</protein>
<evidence type="ECO:0000313" key="2">
    <source>
        <dbReference type="Proteomes" id="UP000265619"/>
    </source>
</evidence>
<reference evidence="1 2" key="1">
    <citation type="submission" date="2018-09" db="EMBL/GenBank/DDBJ databases">
        <title>Acidovorax cavernicola nov. sp. isolated from Gruta de las Maravillas (Aracena, Spain).</title>
        <authorList>
            <person name="Jurado V."/>
            <person name="Gutierrez-Patricio S."/>
            <person name="Gonzalez-Pimentel J.L."/>
            <person name="Miller A.Z."/>
            <person name="Laiz L."/>
            <person name="Saiz-Jimenez C."/>
        </authorList>
    </citation>
    <scope>NUCLEOTIDE SEQUENCE [LARGE SCALE GENOMIC DNA]</scope>
    <source>
        <strain evidence="1 2">1011MAR4D40.2</strain>
    </source>
</reference>
<dbReference type="AlphaFoldDB" id="A0A9X8GRM4"/>
<dbReference type="InterPro" id="IPR008311">
    <property type="entry name" value="UCP028101"/>
</dbReference>
<proteinExistence type="predicted"/>
<organism evidence="1 2">
    <name type="scientific">Acidovorax cavernicola</name>
    <dbReference type="NCBI Taxonomy" id="1675792"/>
    <lineage>
        <taxon>Bacteria</taxon>
        <taxon>Pseudomonadati</taxon>
        <taxon>Pseudomonadota</taxon>
        <taxon>Betaproteobacteria</taxon>
        <taxon>Burkholderiales</taxon>
        <taxon>Comamonadaceae</taxon>
        <taxon>Acidovorax</taxon>
    </lineage>
</organism>
<dbReference type="Proteomes" id="UP000265619">
    <property type="component" value="Unassembled WGS sequence"/>
</dbReference>
<name>A0A9X8GRM4_9BURK</name>
<feature type="non-terminal residue" evidence="1">
    <location>
        <position position="1"/>
    </location>
</feature>
<sequence>MDPHQLLLDFDGSLVVANGGIPTQAETGRRKLRLDHMDSSVVRLAAQSRGELLGQWKLDDPRLSLRHLAWGAQVRPGQARRWLGVALQAEHDAAEAKRQAPVLAVFDGASLRPVAAPGPLAGYGGDIAFTGDAFAVSCPRVDRVAFFGSPGPGAPLAWQAEHALPMAYALAAVPGKGHADDPRVWVGGAEQVIALDAAGRDSNIAPARVGEIQLDNHWLRARAA</sequence>
<keyword evidence="2" id="KW-1185">Reference proteome</keyword>
<comment type="caution">
    <text evidence="1">The sequence shown here is derived from an EMBL/GenBank/DDBJ whole genome shotgun (WGS) entry which is preliminary data.</text>
</comment>
<dbReference type="Pfam" id="PF07433">
    <property type="entry name" value="DUF1513"/>
    <property type="match status" value="1"/>
</dbReference>
<dbReference type="EMBL" id="QXMN01000256">
    <property type="protein sequence ID" value="RIX69857.1"/>
    <property type="molecule type" value="Genomic_DNA"/>
</dbReference>
<dbReference type="OrthoDB" id="5624218at2"/>
<dbReference type="RefSeq" id="WP_119558895.1">
    <property type="nucleotide sequence ID" value="NZ_QXMN01000256.1"/>
</dbReference>
<evidence type="ECO:0000313" key="1">
    <source>
        <dbReference type="EMBL" id="RIX69857.1"/>
    </source>
</evidence>